<feature type="domain" description="AAA+ ATPase" evidence="5">
    <location>
        <begin position="167"/>
        <end position="319"/>
    </location>
</feature>
<dbReference type="InterPro" id="IPR027417">
    <property type="entry name" value="P-loop_NTPase"/>
</dbReference>
<keyword evidence="2" id="KW-0547">Nucleotide-binding</keyword>
<name>A0AAV5ME62_9ROSI</name>
<evidence type="ECO:0000313" key="7">
    <source>
        <dbReference type="Proteomes" id="UP001054252"/>
    </source>
</evidence>
<dbReference type="Proteomes" id="UP001054252">
    <property type="component" value="Unassembled WGS sequence"/>
</dbReference>
<dbReference type="InterPro" id="IPR042197">
    <property type="entry name" value="Apaf_helical"/>
</dbReference>
<dbReference type="InterPro" id="IPR003593">
    <property type="entry name" value="AAA+_ATPase"/>
</dbReference>
<comment type="similarity">
    <text evidence="1">Belongs to the disease resistance NB-LRR family.</text>
</comment>
<dbReference type="InterPro" id="IPR032675">
    <property type="entry name" value="LRR_dom_sf"/>
</dbReference>
<dbReference type="Gene3D" id="3.40.50.300">
    <property type="entry name" value="P-loop containing nucleotide triphosphate hydrolases"/>
    <property type="match status" value="1"/>
</dbReference>
<organism evidence="6 7">
    <name type="scientific">Rubroshorea leprosula</name>
    <dbReference type="NCBI Taxonomy" id="152421"/>
    <lineage>
        <taxon>Eukaryota</taxon>
        <taxon>Viridiplantae</taxon>
        <taxon>Streptophyta</taxon>
        <taxon>Embryophyta</taxon>
        <taxon>Tracheophyta</taxon>
        <taxon>Spermatophyta</taxon>
        <taxon>Magnoliopsida</taxon>
        <taxon>eudicotyledons</taxon>
        <taxon>Gunneridae</taxon>
        <taxon>Pentapetalae</taxon>
        <taxon>rosids</taxon>
        <taxon>malvids</taxon>
        <taxon>Malvales</taxon>
        <taxon>Dipterocarpaceae</taxon>
        <taxon>Rubroshorea</taxon>
    </lineage>
</organism>
<dbReference type="SUPFAM" id="SSF52047">
    <property type="entry name" value="RNI-like"/>
    <property type="match status" value="3"/>
</dbReference>
<comment type="caution">
    <text evidence="6">The sequence shown here is derived from an EMBL/GenBank/DDBJ whole genome shotgun (WGS) entry which is preliminary data.</text>
</comment>
<dbReference type="Gene3D" id="3.80.10.10">
    <property type="entry name" value="Ribonuclease Inhibitor"/>
    <property type="match status" value="7"/>
</dbReference>
<protein>
    <recommendedName>
        <fullName evidence="5">AAA+ ATPase domain-containing protein</fullName>
    </recommendedName>
</protein>
<keyword evidence="7" id="KW-1185">Reference proteome</keyword>
<evidence type="ECO:0000256" key="3">
    <source>
        <dbReference type="ARBA" id="ARBA00022821"/>
    </source>
</evidence>
<dbReference type="SUPFAM" id="SSF52058">
    <property type="entry name" value="L domain-like"/>
    <property type="match status" value="2"/>
</dbReference>
<evidence type="ECO:0000256" key="4">
    <source>
        <dbReference type="ARBA" id="ARBA00022840"/>
    </source>
</evidence>
<dbReference type="SMART" id="SM00382">
    <property type="entry name" value="AAA"/>
    <property type="match status" value="1"/>
</dbReference>
<keyword evidence="4" id="KW-0067">ATP-binding</keyword>
<evidence type="ECO:0000259" key="5">
    <source>
        <dbReference type="SMART" id="SM00382"/>
    </source>
</evidence>
<gene>
    <name evidence="6" type="ORF">SLEP1_g54629</name>
</gene>
<dbReference type="Gene3D" id="1.10.8.430">
    <property type="entry name" value="Helical domain of apoptotic protease-activating factors"/>
    <property type="match status" value="1"/>
</dbReference>
<dbReference type="InterPro" id="IPR002182">
    <property type="entry name" value="NB-ARC"/>
</dbReference>
<dbReference type="GO" id="GO:0043531">
    <property type="term" value="F:ADP binding"/>
    <property type="evidence" value="ECO:0007669"/>
    <property type="project" value="InterPro"/>
</dbReference>
<dbReference type="Pfam" id="PF23247">
    <property type="entry name" value="LRR_RPS2"/>
    <property type="match status" value="8"/>
</dbReference>
<evidence type="ECO:0000313" key="6">
    <source>
        <dbReference type="EMBL" id="GKV47762.1"/>
    </source>
</evidence>
<dbReference type="PRINTS" id="PR00364">
    <property type="entry name" value="DISEASERSIST"/>
</dbReference>
<keyword evidence="3" id="KW-0611">Plant defense</keyword>
<evidence type="ECO:0000256" key="1">
    <source>
        <dbReference type="ARBA" id="ARBA00008894"/>
    </source>
</evidence>
<dbReference type="EMBL" id="BPVZ01000235">
    <property type="protein sequence ID" value="GKV47762.1"/>
    <property type="molecule type" value="Genomic_DNA"/>
</dbReference>
<proteinExistence type="inferred from homology"/>
<dbReference type="GO" id="GO:0005524">
    <property type="term" value="F:ATP binding"/>
    <property type="evidence" value="ECO:0007669"/>
    <property type="project" value="UniProtKB-KW"/>
</dbReference>
<dbReference type="Pfam" id="PF00931">
    <property type="entry name" value="NB-ARC"/>
    <property type="match status" value="1"/>
</dbReference>
<accession>A0AAV5ME62</accession>
<evidence type="ECO:0000256" key="2">
    <source>
        <dbReference type="ARBA" id="ARBA00022741"/>
    </source>
</evidence>
<dbReference type="SUPFAM" id="SSF52540">
    <property type="entry name" value="P-loop containing nucleoside triphosphate hydrolases"/>
    <property type="match status" value="1"/>
</dbReference>
<dbReference type="PANTHER" id="PTHR33463">
    <property type="entry name" value="NB-ARC DOMAIN-CONTAINING PROTEIN-RELATED"/>
    <property type="match status" value="1"/>
</dbReference>
<dbReference type="InterPro" id="IPR050905">
    <property type="entry name" value="Plant_NBS-LRR"/>
</dbReference>
<dbReference type="PANTHER" id="PTHR33463:SF198">
    <property type="entry name" value="RPP4C3"/>
    <property type="match status" value="1"/>
</dbReference>
<dbReference type="GO" id="GO:0006952">
    <property type="term" value="P:defense response"/>
    <property type="evidence" value="ECO:0007669"/>
    <property type="project" value="UniProtKB-KW"/>
</dbReference>
<reference evidence="6 7" key="1">
    <citation type="journal article" date="2021" name="Commun. Biol.">
        <title>The genome of Shorea leprosula (Dipterocarpaceae) highlights the ecological relevance of drought in aseasonal tropical rainforests.</title>
        <authorList>
            <person name="Ng K.K.S."/>
            <person name="Kobayashi M.J."/>
            <person name="Fawcett J.A."/>
            <person name="Hatakeyama M."/>
            <person name="Paape T."/>
            <person name="Ng C.H."/>
            <person name="Ang C.C."/>
            <person name="Tnah L.H."/>
            <person name="Lee C.T."/>
            <person name="Nishiyama T."/>
            <person name="Sese J."/>
            <person name="O'Brien M.J."/>
            <person name="Copetti D."/>
            <person name="Mohd Noor M.I."/>
            <person name="Ong R.C."/>
            <person name="Putra M."/>
            <person name="Sireger I.Z."/>
            <person name="Indrioko S."/>
            <person name="Kosugi Y."/>
            <person name="Izuno A."/>
            <person name="Isagi Y."/>
            <person name="Lee S.L."/>
            <person name="Shimizu K.K."/>
        </authorList>
    </citation>
    <scope>NUCLEOTIDE SEQUENCE [LARGE SCALE GENOMIC DNA]</scope>
    <source>
        <strain evidence="6">214</strain>
    </source>
</reference>
<sequence>MAEACICAVCQNAAGNVVGKLFCKILSPISNPITLVRNCNNNINNLTQRADELKLKKVTADDYVDLVHRRGQEIVQELEDWLTSAYNLTKDADRLAADSEGNAKKKCFFGLCLNPISRYQLSKNAKENSEAIVHLLGKPCVPNLPNSYIHSRKDVLERIMQALQSQSSSIIGVHGMPGMGKTMLAKEVKRKAEQDNLFDAVVMVLVSRNADLKKIQGQIARGLGLDRLPNGITTQDVAERIKERLKKMKKFLIILDDIWRPGIDLEELGIPLRNEPKKIEGSSSREEYAERKILLTSRDANVLSDLMGSQQNFPLHQLKYEEAWELLKRIVGDRAERDDIHSAAIEIVRKCGGLPLAITTMAKALRNREPYEWMDAVRILKRPSSENFDGIAANVYSAIELSYSHLESEKLKKTFLLCCLIGHGYSIQYLLMVGVGLGLFANTIEQARNEVLTLIRKLRASSLLIDNSDSNYFDMHDLIHDVAVSIASRDRHGLLLTGDHEPKEWSDRKEMKGFKWIRLQNANINGLPDEFEGRQLTFFSLENNEASLKIPEEFFEGMEELKVLDLAEMHFTSLPSSICLLKVLHTLCFYGCSLGDISIIGKLKNLEILIISCSDIEELPREIGELTQLKLLDLSCCSELKIIPQHVLARMSRLEELYLGKGFDGWGVEENENQRNASLAELKHLKKLTNLEVCIPDIQMIPKDFFFENLKRFEIFIGPKWEDQDSSFGSSRILKLHLNASISFNYSVKMLLKMTEELHLRELAGVQNVVDELNAEGFPDLKYLYIQNAPEVQHIIKLAKGVPFNAFPSLEELFLQNLINLEKIFQGRFRETAFNNLKTITIECCDEVKNLFSSSIARQLRHLQEISVTDCSNMEEIELQLSWINVEIIWHTSMTSSYIKKLTKLIIKHCDNLEYLFTSSMARDVVMLEHLEIEGCRKMGKVIFTENEAENGSLIFHQLRILEIKSLPKLERFCHGNYIEFPCLSKLLIESCPVLKKFISSSSSLDTCPPLFDMKVIFPKLEQLMIKYMRNLDKIWDNQPDASSFCQLNYLSVNSCNKLLNIFPFSMLERLQRLDKLEIRNCNSLEEILSEGLDAGQSQTQKFTPPTLMESVVKFVFPKLTQLDLYFLPKLKALCHQMHTIEWPSLKKLTVYGCEQVQIFASELSSFPRTNGDDQLEVSLFWTSKATFPSLEEMRLDWNGNMKEIWHGQHIPGDYFLKLKVLELSNLPRQLVVQPFLFQAPNLEKLVVSGASFHDIFKCQGLGGVEKPALAFTQLSGSGLSELHELTCLRKEESNLESVFSNLNILEVLRCSKLKNLVPSFVSFKNLTTLEVTACHELIYLIDYSTAKSMVQLTRMSISECDMLKEIMACVDDEVKDGIVFSQLKYLQLCVLPRLASFCSGSCNFEFLSLEEVIVSCPHMQIFSRGECSSPKKLQKVKLTKDGDEEFWEGNLNSTIQKMFIEKVGYCGLENLKFSEFPELIEIWNKKPQEILPFKSLGSLEVCNCNSFRYLLTTSMALGLTQLWRLKVANCAAMEQVIIGEGAEDLLPELFTIILESCPNLKCFYEGSSRLEFPRLYKITVINCPALAAFASSFSSDQKKEITTNDTESEESPVIPTQPFFSDKVAFPDLKQLTITHLKNLEIIWHNKVHADSFCKLESLTVENCDKLLAVFPSTEAAFPNLEGLTITHLKSLEMIWHSKVHADSFCKLESLTIENCDKLLTIFPSTEVAFPNLERLTINYLKNLEVIWHSKVHADFFCKLESLTVVNCDKLLTVFPSTEAAFPNLERLTISHLKNLEMIWHSKVHVDSFCKLESLKVVNCDKLLTVFPFTEAAFLNLERLTITHLKNLEMIWHSKVHVDSFCKLESLTVENCDKLLVVFPSTELICSSFHFRFGFNFGD</sequence>
<dbReference type="InterPro" id="IPR057135">
    <property type="entry name" value="At4g27190-like_LRR"/>
</dbReference>